<evidence type="ECO:0000313" key="9">
    <source>
        <dbReference type="Proteomes" id="UP000185678"/>
    </source>
</evidence>
<dbReference type="InterPro" id="IPR050492">
    <property type="entry name" value="Bact_metal-bind_prot9"/>
</dbReference>
<dbReference type="Pfam" id="PF01297">
    <property type="entry name" value="ZnuA"/>
    <property type="match status" value="1"/>
</dbReference>
<keyword evidence="4 7" id="KW-0732">Signal</keyword>
<keyword evidence="9" id="KW-1185">Reference proteome</keyword>
<sequence length="331" mass="35739">MPFVRSACAVLAVLSVVAGLSVARPAVAAPAVVASIAPVQSLAAALMDGVGEVRQLVPTGTSPHTYAMKPSDTVALAEADVIFWVGPGLESFLPRVLGSVPRHAIIVELAEVPGVEHLPLRQGGPWGEHHHDDEAQGKADESHDHHDHNAAEGHDEEHGEDQHLWMNPANARAWVAAMADALAKADPEHAAAYQQRAQRLDQSLQALDEELRETLIPVQRLPFLVFHDAYQHMEKRYGLTAVGALTIDPGQPMGARRLAELRTHIKETGVRCIFAEPQFSDRLPKVVAENSPATIAVLDPLGQAFPAGPQQYPQTLREAARSLRDCLLAPH</sequence>
<feature type="compositionally biased region" description="Basic and acidic residues" evidence="6">
    <location>
        <begin position="127"/>
        <end position="160"/>
    </location>
</feature>
<dbReference type="RefSeq" id="WP_076399455.1">
    <property type="nucleotide sequence ID" value="NZ_FTOA01000002.1"/>
</dbReference>
<feature type="chain" id="PRO_5012161938" description="High-affinity zinc uptake system protein ZnuA" evidence="7">
    <location>
        <begin position="29"/>
        <end position="331"/>
    </location>
</feature>
<evidence type="ECO:0000256" key="1">
    <source>
        <dbReference type="ARBA" id="ARBA00011028"/>
    </source>
</evidence>
<dbReference type="GO" id="GO:0046872">
    <property type="term" value="F:metal ion binding"/>
    <property type="evidence" value="ECO:0007669"/>
    <property type="project" value="InterPro"/>
</dbReference>
<dbReference type="OrthoDB" id="7346865at2"/>
<evidence type="ECO:0000256" key="5">
    <source>
        <dbReference type="ARBA" id="ARBA00022906"/>
    </source>
</evidence>
<dbReference type="Gene3D" id="3.40.50.1980">
    <property type="entry name" value="Nitrogenase molybdenum iron protein domain"/>
    <property type="match status" value="2"/>
</dbReference>
<evidence type="ECO:0000256" key="6">
    <source>
        <dbReference type="SAM" id="MobiDB-lite"/>
    </source>
</evidence>
<accession>A0A1N7K6L2</accession>
<keyword evidence="5" id="KW-0864">Zinc transport</keyword>
<dbReference type="Proteomes" id="UP000185678">
    <property type="component" value="Unassembled WGS sequence"/>
</dbReference>
<dbReference type="EMBL" id="FTOA01000002">
    <property type="protein sequence ID" value="SIS57064.1"/>
    <property type="molecule type" value="Genomic_DNA"/>
</dbReference>
<evidence type="ECO:0000256" key="2">
    <source>
        <dbReference type="ARBA" id="ARBA00015915"/>
    </source>
</evidence>
<feature type="signal peptide" evidence="7">
    <location>
        <begin position="1"/>
        <end position="28"/>
    </location>
</feature>
<protein>
    <recommendedName>
        <fullName evidence="2">High-affinity zinc uptake system protein ZnuA</fullName>
    </recommendedName>
</protein>
<keyword evidence="5" id="KW-0406">Ion transport</keyword>
<dbReference type="PANTHER" id="PTHR42953:SF3">
    <property type="entry name" value="HIGH-AFFINITY ZINC UPTAKE SYSTEM PROTEIN ZNUA"/>
    <property type="match status" value="1"/>
</dbReference>
<proteinExistence type="inferred from homology"/>
<dbReference type="SUPFAM" id="SSF53807">
    <property type="entry name" value="Helical backbone' metal receptor"/>
    <property type="match status" value="1"/>
</dbReference>
<organism evidence="8 9">
    <name type="scientific">Insolitispirillum peregrinum</name>
    <dbReference type="NCBI Taxonomy" id="80876"/>
    <lineage>
        <taxon>Bacteria</taxon>
        <taxon>Pseudomonadati</taxon>
        <taxon>Pseudomonadota</taxon>
        <taxon>Alphaproteobacteria</taxon>
        <taxon>Rhodospirillales</taxon>
        <taxon>Novispirillaceae</taxon>
        <taxon>Insolitispirillum</taxon>
    </lineage>
</organism>
<evidence type="ECO:0000256" key="7">
    <source>
        <dbReference type="SAM" id="SignalP"/>
    </source>
</evidence>
<evidence type="ECO:0000256" key="3">
    <source>
        <dbReference type="ARBA" id="ARBA00022448"/>
    </source>
</evidence>
<dbReference type="PANTHER" id="PTHR42953">
    <property type="entry name" value="HIGH-AFFINITY ZINC UPTAKE SYSTEM PROTEIN ZNUA-RELATED"/>
    <property type="match status" value="1"/>
</dbReference>
<comment type="similarity">
    <text evidence="1">Belongs to the bacterial solute-binding protein 9 family.</text>
</comment>
<feature type="region of interest" description="Disordered" evidence="6">
    <location>
        <begin position="120"/>
        <end position="160"/>
    </location>
</feature>
<dbReference type="AlphaFoldDB" id="A0A1N7K6L2"/>
<evidence type="ECO:0000256" key="4">
    <source>
        <dbReference type="ARBA" id="ARBA00022729"/>
    </source>
</evidence>
<keyword evidence="3" id="KW-0813">Transport</keyword>
<dbReference type="GO" id="GO:0006829">
    <property type="term" value="P:zinc ion transport"/>
    <property type="evidence" value="ECO:0007669"/>
    <property type="project" value="UniProtKB-KW"/>
</dbReference>
<gene>
    <name evidence="8" type="ORF">SAMN05421779_102621</name>
</gene>
<keyword evidence="5" id="KW-0862">Zinc</keyword>
<dbReference type="InterPro" id="IPR006127">
    <property type="entry name" value="ZnuA-like"/>
</dbReference>
<reference evidence="8 9" key="1">
    <citation type="submission" date="2017-01" db="EMBL/GenBank/DDBJ databases">
        <authorList>
            <person name="Mah S.A."/>
            <person name="Swanson W.J."/>
            <person name="Moy G.W."/>
            <person name="Vacquier V.D."/>
        </authorList>
    </citation>
    <scope>NUCLEOTIDE SEQUENCE [LARGE SCALE GENOMIC DNA]</scope>
    <source>
        <strain evidence="8 9">DSM 11589</strain>
    </source>
</reference>
<dbReference type="STRING" id="80876.SAMN05421779_102621"/>
<evidence type="ECO:0000313" key="8">
    <source>
        <dbReference type="EMBL" id="SIS57064.1"/>
    </source>
</evidence>
<name>A0A1N7K6L2_9PROT</name>